<gene>
    <name evidence="1" type="ORF">F938_02804</name>
</gene>
<keyword evidence="2" id="KW-1185">Reference proteome</keyword>
<organism evidence="1 2">
    <name type="scientific">Acinetobacter bereziniae LMG 1003 = CIP 70.12</name>
    <dbReference type="NCBI Taxonomy" id="981324"/>
    <lineage>
        <taxon>Bacteria</taxon>
        <taxon>Pseudomonadati</taxon>
        <taxon>Pseudomonadota</taxon>
        <taxon>Gammaproteobacteria</taxon>
        <taxon>Moraxellales</taxon>
        <taxon>Moraxellaceae</taxon>
        <taxon>Acinetobacter</taxon>
    </lineage>
</organism>
<sequence length="229" mass="26195">MENNLDGRSISLSTRDTQPLVDTIPLLCRSKKDVVLFFRGAGVAQDDLGEVERLVAVNKFSITKYEIARNILTKVNARGDSALGTRREIIKRVVEFESFETCWEGDQYKAKGLVTTIREAVGKKDTFTRIKQERDVEREERMAKSRAERAIATKKSEDIDAINRRLSALFGLDEKPHERGKLLESILNDLFKFYGILVREDFRRRDPDTSIVVEQIDGVIELNGQIYLV</sequence>
<evidence type="ECO:0000313" key="2">
    <source>
        <dbReference type="Proteomes" id="UP000013251"/>
    </source>
</evidence>
<accession>N9EI57</accession>
<reference evidence="1 2" key="1">
    <citation type="submission" date="2013-02" db="EMBL/GenBank/DDBJ databases">
        <title>The Genome Sequence of Acinetobacter bereziniae CIP 70.12.</title>
        <authorList>
            <consortium name="The Broad Institute Genome Sequencing Platform"/>
            <consortium name="The Broad Institute Genome Sequencing Center for Infectious Disease"/>
            <person name="Cerqueira G."/>
            <person name="Feldgarden M."/>
            <person name="Courvalin P."/>
            <person name="Perichon B."/>
            <person name="Grillot-Courvalin C."/>
            <person name="Clermont D."/>
            <person name="Rocha E."/>
            <person name="Yoon E.-J."/>
            <person name="Nemec A."/>
            <person name="Walker B."/>
            <person name="Young S.K."/>
            <person name="Zeng Q."/>
            <person name="Gargeya S."/>
            <person name="Fitzgerald M."/>
            <person name="Haas B."/>
            <person name="Abouelleil A."/>
            <person name="Alvarado L."/>
            <person name="Arachchi H.M."/>
            <person name="Berlin A.M."/>
            <person name="Chapman S.B."/>
            <person name="Dewar J."/>
            <person name="Goldberg J."/>
            <person name="Griggs A."/>
            <person name="Gujja S."/>
            <person name="Hansen M."/>
            <person name="Howarth C."/>
            <person name="Imamovic A."/>
            <person name="Larimer J."/>
            <person name="McCowan C."/>
            <person name="Murphy C."/>
            <person name="Neiman D."/>
            <person name="Pearson M."/>
            <person name="Priest M."/>
            <person name="Roberts A."/>
            <person name="Saif S."/>
            <person name="Shea T."/>
            <person name="Sisk P."/>
            <person name="Sykes S."/>
            <person name="Wortman J."/>
            <person name="Nusbaum C."/>
            <person name="Birren B."/>
        </authorList>
    </citation>
    <scope>NUCLEOTIDE SEQUENCE [LARGE SCALE GENOMIC DNA]</scope>
    <source>
        <strain evidence="1 2">CIP 70.12</strain>
    </source>
</reference>
<dbReference type="AlphaFoldDB" id="N9EI57"/>
<evidence type="ECO:0000313" key="1">
    <source>
        <dbReference type="EMBL" id="ENV94619.1"/>
    </source>
</evidence>
<dbReference type="PATRIC" id="fig|1217650.3.peg.2755"/>
<proteinExistence type="predicted"/>
<dbReference type="HOGENOM" id="CLU_105307_0_0_6"/>
<dbReference type="RefSeq" id="WP_005032622.1">
    <property type="nucleotide sequence ID" value="NZ_KB849756.1"/>
</dbReference>
<dbReference type="Proteomes" id="UP000013251">
    <property type="component" value="Unassembled WGS sequence"/>
</dbReference>
<comment type="caution">
    <text evidence="1">The sequence shown here is derived from an EMBL/GenBank/DDBJ whole genome shotgun (WGS) entry which is preliminary data.</text>
</comment>
<dbReference type="EMBL" id="APQG01000036">
    <property type="protein sequence ID" value="ENV94619.1"/>
    <property type="molecule type" value="Genomic_DNA"/>
</dbReference>
<protein>
    <submittedName>
        <fullName evidence="1">Uncharacterized protein</fullName>
    </submittedName>
</protein>
<name>N9EI57_ACIBZ</name>